<evidence type="ECO:0000256" key="2">
    <source>
        <dbReference type="ARBA" id="ARBA00023235"/>
    </source>
</evidence>
<dbReference type="NCBIfam" id="NF000722">
    <property type="entry name" value="PRK00042.2-1"/>
    <property type="match status" value="1"/>
</dbReference>
<dbReference type="EMBL" id="JADBED010000001">
    <property type="protein sequence ID" value="MBE1525080.1"/>
    <property type="molecule type" value="Genomic_DNA"/>
</dbReference>
<dbReference type="PANTHER" id="PTHR21139:SF42">
    <property type="entry name" value="TRIOSEPHOSPHATE ISOMERASE"/>
    <property type="match status" value="1"/>
</dbReference>
<keyword evidence="3" id="KW-0312">Gluconeogenesis</keyword>
<comment type="subunit">
    <text evidence="3">Homodimer.</text>
</comment>
<comment type="similarity">
    <text evidence="1 3">Belongs to the triosephosphate isomerase family.</text>
</comment>
<dbReference type="RefSeq" id="WP_192595993.1">
    <property type="nucleotide sequence ID" value="NZ_BAAALJ010000013.1"/>
</dbReference>
<dbReference type="CDD" id="cd00311">
    <property type="entry name" value="TIM"/>
    <property type="match status" value="1"/>
</dbReference>
<dbReference type="InterPro" id="IPR035990">
    <property type="entry name" value="TIM_sf"/>
</dbReference>
<evidence type="ECO:0000313" key="4">
    <source>
        <dbReference type="EMBL" id="MBE1525080.1"/>
    </source>
</evidence>
<comment type="subcellular location">
    <subcellularLocation>
        <location evidence="3">Cytoplasm</location>
    </subcellularLocation>
</comment>
<dbReference type="Pfam" id="PF00121">
    <property type="entry name" value="TIM"/>
    <property type="match status" value="1"/>
</dbReference>
<comment type="catalytic activity">
    <reaction evidence="3">
        <text>D-glyceraldehyde 3-phosphate = dihydroxyacetone phosphate</text>
        <dbReference type="Rhea" id="RHEA:18585"/>
        <dbReference type="ChEBI" id="CHEBI:57642"/>
        <dbReference type="ChEBI" id="CHEBI:59776"/>
        <dbReference type="EC" id="5.3.1.1"/>
    </reaction>
</comment>
<evidence type="ECO:0000256" key="3">
    <source>
        <dbReference type="RuleBase" id="RU363013"/>
    </source>
</evidence>
<dbReference type="EC" id="5.3.1.1" evidence="3"/>
<dbReference type="Gene3D" id="3.20.20.70">
    <property type="entry name" value="Aldolase class I"/>
    <property type="match status" value="1"/>
</dbReference>
<gene>
    <name evidence="4" type="ORF">H4W27_002198</name>
</gene>
<dbReference type="GO" id="GO:0004807">
    <property type="term" value="F:triose-phosphate isomerase activity"/>
    <property type="evidence" value="ECO:0007669"/>
    <property type="project" value="UniProtKB-EC"/>
</dbReference>
<dbReference type="InterPro" id="IPR000652">
    <property type="entry name" value="Triosephosphate_isomerase"/>
</dbReference>
<keyword evidence="3" id="KW-0963">Cytoplasm</keyword>
<organism evidence="4 5">
    <name type="scientific">Nesterenkonia lutea</name>
    <dbReference type="NCBI Taxonomy" id="272919"/>
    <lineage>
        <taxon>Bacteria</taxon>
        <taxon>Bacillati</taxon>
        <taxon>Actinomycetota</taxon>
        <taxon>Actinomycetes</taxon>
        <taxon>Micrococcales</taxon>
        <taxon>Micrococcaceae</taxon>
        <taxon>Nesterenkonia</taxon>
    </lineage>
</organism>
<comment type="pathway">
    <text evidence="3">Carbohydrate degradation; glycolysis; D-glyceraldehyde 3-phosphate from glycerone phosphate: step 1/1.</text>
</comment>
<reference evidence="4 5" key="1">
    <citation type="submission" date="2020-10" db="EMBL/GenBank/DDBJ databases">
        <title>Sequencing the genomes of 1000 actinobacteria strains.</title>
        <authorList>
            <person name="Klenk H.-P."/>
        </authorList>
    </citation>
    <scope>NUCLEOTIDE SEQUENCE [LARGE SCALE GENOMIC DNA]</scope>
    <source>
        <strain evidence="4 5">DSM 15666</strain>
    </source>
</reference>
<evidence type="ECO:0000256" key="1">
    <source>
        <dbReference type="ARBA" id="ARBA00007422"/>
    </source>
</evidence>
<protein>
    <recommendedName>
        <fullName evidence="3">Triosephosphate isomerase</fullName>
        <ecNumber evidence="3">5.3.1.1</ecNumber>
    </recommendedName>
</protein>
<comment type="pathway">
    <text evidence="3">Carbohydrate biosynthesis; gluconeogenesis.</text>
</comment>
<keyword evidence="3" id="KW-0324">Glycolysis</keyword>
<sequence length="258" mass="27802">MRRWIGTSWKMNKTIGQARAYARGLRAELSDRGEMLDRVQPFVIPPATALAAVTEEMGPLANMAGGIRIGAQNAHWEDSGAWTGELSIPQVKDAGATLIEIGHFERREHFGETVETTSWKVQAAVRHGLTPLLCIGESTQIREAGKTATFLLDQTRGALSALTVEQMSRVIIAYEPIWAIGAQGRPAKVGELREPFDVLAHEYGGRTEALLYGGSVTPGNASELLGIPGVNGLFVGRSAWTLSGYLELLEVAAAPENP</sequence>
<evidence type="ECO:0000313" key="5">
    <source>
        <dbReference type="Proteomes" id="UP000643525"/>
    </source>
</evidence>
<dbReference type="PANTHER" id="PTHR21139">
    <property type="entry name" value="TRIOSEPHOSPHATE ISOMERASE"/>
    <property type="match status" value="1"/>
</dbReference>
<dbReference type="SUPFAM" id="SSF51351">
    <property type="entry name" value="Triosephosphate isomerase (TIM)"/>
    <property type="match status" value="1"/>
</dbReference>
<accession>A0ABR9JGL6</accession>
<dbReference type="PROSITE" id="PS51440">
    <property type="entry name" value="TIM_2"/>
    <property type="match status" value="1"/>
</dbReference>
<dbReference type="Proteomes" id="UP000643525">
    <property type="component" value="Unassembled WGS sequence"/>
</dbReference>
<dbReference type="InterPro" id="IPR013785">
    <property type="entry name" value="Aldolase_TIM"/>
</dbReference>
<keyword evidence="5" id="KW-1185">Reference proteome</keyword>
<comment type="caution">
    <text evidence="4">The sequence shown here is derived from an EMBL/GenBank/DDBJ whole genome shotgun (WGS) entry which is preliminary data.</text>
</comment>
<keyword evidence="2 3" id="KW-0413">Isomerase</keyword>
<name>A0ABR9JGL6_9MICC</name>
<proteinExistence type="inferred from homology"/>